<evidence type="ECO:0000259" key="2">
    <source>
        <dbReference type="SMART" id="SM00331"/>
    </source>
</evidence>
<gene>
    <name evidence="3" type="ORF">FSW04_00620</name>
</gene>
<dbReference type="RefSeq" id="WP_146915187.1">
    <property type="nucleotide sequence ID" value="NZ_CP042430.1"/>
</dbReference>
<dbReference type="InterPro" id="IPR052016">
    <property type="entry name" value="Bact_Sigma-Reg"/>
</dbReference>
<dbReference type="SUPFAM" id="SSF81606">
    <property type="entry name" value="PP2C-like"/>
    <property type="match status" value="1"/>
</dbReference>
<dbReference type="Gene3D" id="3.60.40.10">
    <property type="entry name" value="PPM-type phosphatase domain"/>
    <property type="match status" value="1"/>
</dbReference>
<dbReference type="GO" id="GO:0016791">
    <property type="term" value="F:phosphatase activity"/>
    <property type="evidence" value="ECO:0007669"/>
    <property type="project" value="TreeGrafter"/>
</dbReference>
<dbReference type="InterPro" id="IPR001932">
    <property type="entry name" value="PPM-type_phosphatase-like_dom"/>
</dbReference>
<dbReference type="KEGG" id="bsol:FSW04_00620"/>
<protein>
    <submittedName>
        <fullName evidence="3">Serine/threonine-protein phosphatase</fullName>
    </submittedName>
</protein>
<evidence type="ECO:0000313" key="4">
    <source>
        <dbReference type="Proteomes" id="UP000321805"/>
    </source>
</evidence>
<evidence type="ECO:0000256" key="1">
    <source>
        <dbReference type="ARBA" id="ARBA00022801"/>
    </source>
</evidence>
<evidence type="ECO:0000313" key="3">
    <source>
        <dbReference type="EMBL" id="QEC46219.1"/>
    </source>
</evidence>
<dbReference type="OrthoDB" id="5241041at2"/>
<dbReference type="Pfam" id="PF07228">
    <property type="entry name" value="SpoIIE"/>
    <property type="match status" value="1"/>
</dbReference>
<dbReference type="InterPro" id="IPR036457">
    <property type="entry name" value="PPM-type-like_dom_sf"/>
</dbReference>
<dbReference type="PANTHER" id="PTHR43156:SF2">
    <property type="entry name" value="STAGE II SPORULATION PROTEIN E"/>
    <property type="match status" value="1"/>
</dbReference>
<dbReference type="PANTHER" id="PTHR43156">
    <property type="entry name" value="STAGE II SPORULATION PROTEIN E-RELATED"/>
    <property type="match status" value="1"/>
</dbReference>
<organism evidence="3 4">
    <name type="scientific">Baekduia soli</name>
    <dbReference type="NCBI Taxonomy" id="496014"/>
    <lineage>
        <taxon>Bacteria</taxon>
        <taxon>Bacillati</taxon>
        <taxon>Actinomycetota</taxon>
        <taxon>Thermoleophilia</taxon>
        <taxon>Solirubrobacterales</taxon>
        <taxon>Baekduiaceae</taxon>
        <taxon>Baekduia</taxon>
    </lineage>
</organism>
<name>A0A5B8TZR9_9ACTN</name>
<keyword evidence="4" id="KW-1185">Reference proteome</keyword>
<keyword evidence="1" id="KW-0378">Hydrolase</keyword>
<dbReference type="SMART" id="SM00331">
    <property type="entry name" value="PP2C_SIG"/>
    <property type="match status" value="1"/>
</dbReference>
<reference evidence="3 4" key="1">
    <citation type="journal article" date="2018" name="J. Microbiol.">
        <title>Baekduia soli gen. nov., sp. nov., a novel bacterium isolated from the soil of Baekdu Mountain and proposal of a novel family name, Baekduiaceae fam. nov.</title>
        <authorList>
            <person name="An D.S."/>
            <person name="Siddiqi M.Z."/>
            <person name="Kim K.H."/>
            <person name="Yu H.S."/>
            <person name="Im W.T."/>
        </authorList>
    </citation>
    <scope>NUCLEOTIDE SEQUENCE [LARGE SCALE GENOMIC DNA]</scope>
    <source>
        <strain evidence="3 4">BR7-21</strain>
    </source>
</reference>
<proteinExistence type="predicted"/>
<accession>A0A5B8TZR9</accession>
<feature type="domain" description="PPM-type phosphatase" evidence="2">
    <location>
        <begin position="2"/>
        <end position="183"/>
    </location>
</feature>
<sequence length="197" mass="20374">MGDVTGKGPGAAAITSLARYTMRTVAQYEDDPTAMVQRLNATLGADSDRRQICTAVVIGVDPVREDGRVGIDIVCAGHPPPLLVGADGRVRGVGTPGTLLGAFPDGRWTTSGLSLGPGDNLVLYTDGVTDTRGPDGRFGAERLEAVLRELGPADADRIAQGIDDALLDFGEQRDDVALLVLGVSTGSEASVSGWMPS</sequence>
<dbReference type="EMBL" id="CP042430">
    <property type="protein sequence ID" value="QEC46219.1"/>
    <property type="molecule type" value="Genomic_DNA"/>
</dbReference>
<dbReference type="Proteomes" id="UP000321805">
    <property type="component" value="Chromosome"/>
</dbReference>
<dbReference type="AlphaFoldDB" id="A0A5B8TZR9"/>